<accession>A0A2U1PF44</accession>
<proteinExistence type="predicted"/>
<organism evidence="2 3">
    <name type="scientific">Artemisia annua</name>
    <name type="common">Sweet wormwood</name>
    <dbReference type="NCBI Taxonomy" id="35608"/>
    <lineage>
        <taxon>Eukaryota</taxon>
        <taxon>Viridiplantae</taxon>
        <taxon>Streptophyta</taxon>
        <taxon>Embryophyta</taxon>
        <taxon>Tracheophyta</taxon>
        <taxon>Spermatophyta</taxon>
        <taxon>Magnoliopsida</taxon>
        <taxon>eudicotyledons</taxon>
        <taxon>Gunneridae</taxon>
        <taxon>Pentapetalae</taxon>
        <taxon>asterids</taxon>
        <taxon>campanulids</taxon>
        <taxon>Asterales</taxon>
        <taxon>Asteraceae</taxon>
        <taxon>Asteroideae</taxon>
        <taxon>Anthemideae</taxon>
        <taxon>Artemisiinae</taxon>
        <taxon>Artemisia</taxon>
    </lineage>
</organism>
<dbReference type="AlphaFoldDB" id="A0A2U1PF44"/>
<comment type="caution">
    <text evidence="2">The sequence shown here is derived from an EMBL/GenBank/DDBJ whole genome shotgun (WGS) entry which is preliminary data.</text>
</comment>
<dbReference type="GO" id="GO:0034515">
    <property type="term" value="C:proteasome storage granule"/>
    <property type="evidence" value="ECO:0007669"/>
    <property type="project" value="TreeGrafter"/>
</dbReference>
<dbReference type="STRING" id="35608.A0A2U1PF44"/>
<keyword evidence="3" id="KW-1185">Reference proteome</keyword>
<keyword evidence="1" id="KW-0677">Repeat</keyword>
<dbReference type="GO" id="GO:0043161">
    <property type="term" value="P:proteasome-mediated ubiquitin-dependent protein catabolic process"/>
    <property type="evidence" value="ECO:0007669"/>
    <property type="project" value="TreeGrafter"/>
</dbReference>
<protein>
    <submittedName>
        <fullName evidence="2">26S proteasome regulatory complex component</fullName>
    </submittedName>
</protein>
<evidence type="ECO:0000313" key="2">
    <source>
        <dbReference type="EMBL" id="PWA84384.1"/>
    </source>
</evidence>
<evidence type="ECO:0000256" key="1">
    <source>
        <dbReference type="ARBA" id="ARBA00022737"/>
    </source>
</evidence>
<dbReference type="OrthoDB" id="261572at2759"/>
<name>A0A2U1PF44_ARTAN</name>
<dbReference type="Gene3D" id="1.25.10.10">
    <property type="entry name" value="Leucine-rich Repeat Variant"/>
    <property type="match status" value="1"/>
</dbReference>
<dbReference type="EMBL" id="PKPP01001235">
    <property type="protein sequence ID" value="PWA84384.1"/>
    <property type="molecule type" value="Genomic_DNA"/>
</dbReference>
<sequence length="221" mass="24885">MMKPRPQTGLHLVQQPVLVLFTMAICSKEDHSWLLIFLKMGPVVAVPILKDDEAKATNWASFSATAGLGVIHHGHLQQGRSFMAPYLPQNGSSGGSPYSEILQRKVNLGNGWKGGRLSLLPEYKHIQTLSYACVLDYSLVFNRYQNVMPSAPVKLNILATTCVYTCQFIGIIAPTLGSHVPAFESMNRIRYMEYDLRKTKRFDSYFRKNSFGGELHIIFWS</sequence>
<dbReference type="GO" id="GO:0008540">
    <property type="term" value="C:proteasome regulatory particle, base subcomplex"/>
    <property type="evidence" value="ECO:0007669"/>
    <property type="project" value="TreeGrafter"/>
</dbReference>
<gene>
    <name evidence="2" type="ORF">CTI12_AA159720</name>
</gene>
<dbReference type="PANTHER" id="PTHR10943:SF2">
    <property type="entry name" value="26S PROTEASOME NON-ATPASE REGULATORY SUBUNIT 1"/>
    <property type="match status" value="1"/>
</dbReference>
<dbReference type="PANTHER" id="PTHR10943">
    <property type="entry name" value="26S PROTEASOME NON-ATPASE REGULATORY SUBUNIT"/>
    <property type="match status" value="1"/>
</dbReference>
<dbReference type="Proteomes" id="UP000245207">
    <property type="component" value="Unassembled WGS sequence"/>
</dbReference>
<dbReference type="GO" id="GO:0005634">
    <property type="term" value="C:nucleus"/>
    <property type="evidence" value="ECO:0007669"/>
    <property type="project" value="TreeGrafter"/>
</dbReference>
<dbReference type="InterPro" id="IPR011989">
    <property type="entry name" value="ARM-like"/>
</dbReference>
<keyword evidence="2" id="KW-0647">Proteasome</keyword>
<reference evidence="2 3" key="1">
    <citation type="journal article" date="2018" name="Mol. Plant">
        <title>The genome of Artemisia annua provides insight into the evolution of Asteraceae family and artemisinin biosynthesis.</title>
        <authorList>
            <person name="Shen Q."/>
            <person name="Zhang L."/>
            <person name="Liao Z."/>
            <person name="Wang S."/>
            <person name="Yan T."/>
            <person name="Shi P."/>
            <person name="Liu M."/>
            <person name="Fu X."/>
            <person name="Pan Q."/>
            <person name="Wang Y."/>
            <person name="Lv Z."/>
            <person name="Lu X."/>
            <person name="Zhang F."/>
            <person name="Jiang W."/>
            <person name="Ma Y."/>
            <person name="Chen M."/>
            <person name="Hao X."/>
            <person name="Li L."/>
            <person name="Tang Y."/>
            <person name="Lv G."/>
            <person name="Zhou Y."/>
            <person name="Sun X."/>
            <person name="Brodelius P.E."/>
            <person name="Rose J.K.C."/>
            <person name="Tang K."/>
        </authorList>
    </citation>
    <scope>NUCLEOTIDE SEQUENCE [LARGE SCALE GENOMIC DNA]</scope>
    <source>
        <strain evidence="3">cv. Huhao1</strain>
        <tissue evidence="2">Leaf</tissue>
    </source>
</reference>
<evidence type="ECO:0000313" key="3">
    <source>
        <dbReference type="Proteomes" id="UP000245207"/>
    </source>
</evidence>